<keyword evidence="3" id="KW-1185">Reference proteome</keyword>
<evidence type="ECO:0000313" key="3">
    <source>
        <dbReference type="Proteomes" id="UP000694240"/>
    </source>
</evidence>
<dbReference type="SMART" id="SM00256">
    <property type="entry name" value="FBOX"/>
    <property type="match status" value="1"/>
</dbReference>
<dbReference type="EMBL" id="JAEFBK010000012">
    <property type="protein sequence ID" value="KAG7543775.1"/>
    <property type="molecule type" value="Genomic_DNA"/>
</dbReference>
<dbReference type="InterPro" id="IPR053781">
    <property type="entry name" value="F-box_AtFBL13-like"/>
</dbReference>
<dbReference type="InterPro" id="IPR055411">
    <property type="entry name" value="LRR_FXL15/At3g58940/PEG3-like"/>
</dbReference>
<name>A0A8T1YCW8_9BRAS</name>
<evidence type="ECO:0000259" key="1">
    <source>
        <dbReference type="PROSITE" id="PS50181"/>
    </source>
</evidence>
<dbReference type="Pfam" id="PF24758">
    <property type="entry name" value="LRR_At5g56370"/>
    <property type="match status" value="1"/>
</dbReference>
<proteinExistence type="predicted"/>
<dbReference type="PROSITE" id="PS50181">
    <property type="entry name" value="FBOX"/>
    <property type="match status" value="1"/>
</dbReference>
<accession>A0A8T1YCW8</accession>
<feature type="domain" description="F-box" evidence="1">
    <location>
        <begin position="1"/>
        <end position="38"/>
    </location>
</feature>
<organism evidence="2 3">
    <name type="scientific">Arabidopsis thaliana x Arabidopsis arenosa</name>
    <dbReference type="NCBI Taxonomy" id="1240361"/>
    <lineage>
        <taxon>Eukaryota</taxon>
        <taxon>Viridiplantae</taxon>
        <taxon>Streptophyta</taxon>
        <taxon>Embryophyta</taxon>
        <taxon>Tracheophyta</taxon>
        <taxon>Spermatophyta</taxon>
        <taxon>Magnoliopsida</taxon>
        <taxon>eudicotyledons</taxon>
        <taxon>Gunneridae</taxon>
        <taxon>Pentapetalae</taxon>
        <taxon>rosids</taxon>
        <taxon>malvids</taxon>
        <taxon>Brassicales</taxon>
        <taxon>Brassicaceae</taxon>
        <taxon>Camelineae</taxon>
        <taxon>Arabidopsis</taxon>
    </lineage>
</organism>
<sequence length="481" mass="54888">MDLLRNLPDELLCHILSFLTTKEAALTSVLSKRWRNLLAFVPNLDIEDNVFLYPEMGKCDRDDIRQLFMEFVDRVLALQGNSPIKKFSINCVGVDSDRVDAWIRNVMIRGVSELHLSIVLDLLSVGKKFWVPPKCFESKKLVKLEIGYGIDIGWLDGSFFLPMLKTLVLSLVRLSADTFEILLHDLPALEELAMGYITWRLDDAAVSDASLKTLTITSNHYVCYSYYYLGTFSVDTPSLVYFSYSDYVAKDYPVVKMENLFEARISLLVTEDQIERARAPNNDWLVDDDDGNVVLRFANVWKLMNGIQNVQYLDLSANTLEVLSLCCESMPVFKNLKYLSIKSEESRGWQAMPVLLRNCPHLKTLVLEGLLHHVTDKCGDACDCVSREDRGRSLTSCPVKVLEIKGFQGTTKEMHMIKHFLDYFPCLKETKIYMEENDPTQLKVTEVSEVIAEKMELNNKSSSCNIQLLLSGGLYKKWTAK</sequence>
<dbReference type="InterPro" id="IPR055294">
    <property type="entry name" value="FBL60-like"/>
</dbReference>
<dbReference type="SMART" id="SM00579">
    <property type="entry name" value="FBD"/>
    <property type="match status" value="1"/>
</dbReference>
<dbReference type="CDD" id="cd22160">
    <property type="entry name" value="F-box_AtFBL13-like"/>
    <property type="match status" value="1"/>
</dbReference>
<dbReference type="InterPro" id="IPR006566">
    <property type="entry name" value="FBD"/>
</dbReference>
<reference evidence="2 3" key="1">
    <citation type="submission" date="2020-12" db="EMBL/GenBank/DDBJ databases">
        <title>Concerted genomic and epigenomic changes stabilize Arabidopsis allopolyploids.</title>
        <authorList>
            <person name="Chen Z."/>
        </authorList>
    </citation>
    <scope>NUCLEOTIDE SEQUENCE [LARGE SCALE GENOMIC DNA]</scope>
    <source>
        <strain evidence="2">Allo738</strain>
        <tissue evidence="2">Leaf</tissue>
    </source>
</reference>
<dbReference type="AlphaFoldDB" id="A0A8T1YCW8"/>
<gene>
    <name evidence="2" type="ORF">ISN45_Aa07g036600</name>
</gene>
<evidence type="ECO:0000313" key="2">
    <source>
        <dbReference type="EMBL" id="KAG7543775.1"/>
    </source>
</evidence>
<dbReference type="Proteomes" id="UP000694240">
    <property type="component" value="Chromosome 12"/>
</dbReference>
<dbReference type="InterPro" id="IPR001810">
    <property type="entry name" value="F-box_dom"/>
</dbReference>
<dbReference type="PANTHER" id="PTHR31293">
    <property type="entry name" value="RNI-LIKE SUPERFAMILY PROTEIN"/>
    <property type="match status" value="1"/>
</dbReference>
<comment type="caution">
    <text evidence="2">The sequence shown here is derived from an EMBL/GenBank/DDBJ whole genome shotgun (WGS) entry which is preliminary data.</text>
</comment>
<dbReference type="PANTHER" id="PTHR31293:SF25">
    <property type="entry name" value="F-BOX_RNI SUPERFAMILY PROTEIN"/>
    <property type="match status" value="1"/>
</dbReference>
<protein>
    <submittedName>
        <fullName evidence="2">F-box domain</fullName>
    </submittedName>
</protein>
<dbReference type="Pfam" id="PF00646">
    <property type="entry name" value="F-box"/>
    <property type="match status" value="1"/>
</dbReference>